<evidence type="ECO:0000313" key="3">
    <source>
        <dbReference type="EMBL" id="MFC6885482.1"/>
    </source>
</evidence>
<dbReference type="PANTHER" id="PTHR33744">
    <property type="entry name" value="CARBOHYDRATE DIACID REGULATOR"/>
    <property type="match status" value="1"/>
</dbReference>
<dbReference type="InterPro" id="IPR025751">
    <property type="entry name" value="RsbRD_N_dom"/>
</dbReference>
<dbReference type="RefSeq" id="WP_160825521.1">
    <property type="nucleotide sequence ID" value="NZ_JBHSXS010000038.1"/>
</dbReference>
<dbReference type="InterPro" id="IPR025736">
    <property type="entry name" value="PucR_C-HTH_dom"/>
</dbReference>
<gene>
    <name evidence="3" type="ORF">ACFQKB_37380</name>
</gene>
<feature type="domain" description="PucR C-terminal helix-turn-helix" evidence="1">
    <location>
        <begin position="327"/>
        <end position="383"/>
    </location>
</feature>
<comment type="caution">
    <text evidence="3">The sequence shown here is derived from an EMBL/GenBank/DDBJ whole genome shotgun (WGS) entry which is preliminary data.</text>
</comment>
<dbReference type="Pfam" id="PF13556">
    <property type="entry name" value="HTH_30"/>
    <property type="match status" value="1"/>
</dbReference>
<protein>
    <submittedName>
        <fullName evidence="3">Helix-turn-helix domain-containing protein</fullName>
    </submittedName>
</protein>
<name>A0ABW2CUI8_9ACTN</name>
<feature type="domain" description="RsbT co-antagonist protein RsbRD N-terminal" evidence="2">
    <location>
        <begin position="17"/>
        <end position="149"/>
    </location>
</feature>
<dbReference type="Proteomes" id="UP001596380">
    <property type="component" value="Unassembled WGS sequence"/>
</dbReference>
<accession>A0ABW2CUI8</accession>
<proteinExistence type="predicted"/>
<dbReference type="InterPro" id="IPR042070">
    <property type="entry name" value="PucR_C-HTH_sf"/>
</dbReference>
<reference evidence="4" key="1">
    <citation type="journal article" date="2019" name="Int. J. Syst. Evol. Microbiol.">
        <title>The Global Catalogue of Microorganisms (GCM) 10K type strain sequencing project: providing services to taxonomists for standard genome sequencing and annotation.</title>
        <authorList>
            <consortium name="The Broad Institute Genomics Platform"/>
            <consortium name="The Broad Institute Genome Sequencing Center for Infectious Disease"/>
            <person name="Wu L."/>
            <person name="Ma J."/>
        </authorList>
    </citation>
    <scope>NUCLEOTIDE SEQUENCE [LARGE SCALE GENOMIC DNA]</scope>
    <source>
        <strain evidence="4">JCM 3369</strain>
    </source>
</reference>
<evidence type="ECO:0000259" key="2">
    <source>
        <dbReference type="Pfam" id="PF14361"/>
    </source>
</evidence>
<evidence type="ECO:0000313" key="4">
    <source>
        <dbReference type="Proteomes" id="UP001596380"/>
    </source>
</evidence>
<dbReference type="Pfam" id="PF14361">
    <property type="entry name" value="RsbRD_N"/>
    <property type="match status" value="1"/>
</dbReference>
<evidence type="ECO:0000259" key="1">
    <source>
        <dbReference type="Pfam" id="PF13556"/>
    </source>
</evidence>
<dbReference type="Gene3D" id="1.10.10.2840">
    <property type="entry name" value="PucR C-terminal helix-turn-helix domain"/>
    <property type="match status" value="1"/>
</dbReference>
<dbReference type="InterPro" id="IPR051448">
    <property type="entry name" value="CdaR-like_regulators"/>
</dbReference>
<keyword evidence="4" id="KW-1185">Reference proteome</keyword>
<sequence>MTERYADVVRRLEPRVPALARAVVAGYAEESPLYGGRIPLQLQTVMASTCRMALRLMLGSLLGQDPPDADLRLIRERARERAAEELPFQEYVRAFHGCLYLLWDELGRALAGDPGALGPAMRRAHGVYDSIQEAGAAGYDEHARTAAVEYDRSGARAVSALLAGDPSRVVAHFQGEVPAVLTLVVLELPPSGGAEPATRRVAAHRRARRILDELERLYGDAPPADLRSSGGVLLLTGTVDLAVLAARVESAAGGPVTLAAETVRSPADAPEAASAARRVLGIVRGTGRPPGPYRLEDVALDYHLGADSPAAPVLLGAMAPLRGRGELWDTLLAYFAHDFDRRRAARALAVHPNTVDNRLARVHALTGVDVTTADGLLTAAVAVAHRRRSAAP</sequence>
<organism evidence="3 4">
    <name type="scientific">Actinomadura yumaensis</name>
    <dbReference type="NCBI Taxonomy" id="111807"/>
    <lineage>
        <taxon>Bacteria</taxon>
        <taxon>Bacillati</taxon>
        <taxon>Actinomycetota</taxon>
        <taxon>Actinomycetes</taxon>
        <taxon>Streptosporangiales</taxon>
        <taxon>Thermomonosporaceae</taxon>
        <taxon>Actinomadura</taxon>
    </lineage>
</organism>
<dbReference type="EMBL" id="JBHSXS010000038">
    <property type="protein sequence ID" value="MFC6885482.1"/>
    <property type="molecule type" value="Genomic_DNA"/>
</dbReference>